<dbReference type="EMBL" id="CAJNOB010000004">
    <property type="protein sequence ID" value="CAF0692521.1"/>
    <property type="molecule type" value="Genomic_DNA"/>
</dbReference>
<proteinExistence type="inferred from homology"/>
<dbReference type="InterPro" id="IPR020861">
    <property type="entry name" value="Triosephosphate_isomerase_AS"/>
</dbReference>
<dbReference type="EC" id="5.3.1.1" evidence="7 8"/>
<evidence type="ECO:0000256" key="5">
    <source>
        <dbReference type="ARBA" id="ARBA00023152"/>
    </source>
</evidence>
<dbReference type="GO" id="GO:0006096">
    <property type="term" value="P:glycolytic process"/>
    <property type="evidence" value="ECO:0007669"/>
    <property type="project" value="UniProtKB-UniRule"/>
</dbReference>
<evidence type="ECO:0000313" key="9">
    <source>
        <dbReference type="EMBL" id="CAF0692521.1"/>
    </source>
</evidence>
<dbReference type="CDD" id="cd00311">
    <property type="entry name" value="TIM"/>
    <property type="match status" value="1"/>
</dbReference>
<dbReference type="GO" id="GO:0004807">
    <property type="term" value="F:triose-phosphate isomerase activity"/>
    <property type="evidence" value="ECO:0007669"/>
    <property type="project" value="UniProtKB-UniRule"/>
</dbReference>
<dbReference type="GO" id="GO:0005829">
    <property type="term" value="C:cytosol"/>
    <property type="evidence" value="ECO:0007669"/>
    <property type="project" value="TreeGrafter"/>
</dbReference>
<gene>
    <name evidence="7 9" type="primary">tpiA</name>
    <name evidence="9" type="ORF">MPNT_120045</name>
</gene>
<feature type="binding site" evidence="7">
    <location>
        <position position="175"/>
    </location>
    <ligand>
        <name>substrate</name>
    </ligand>
</feature>
<dbReference type="PROSITE" id="PS51440">
    <property type="entry name" value="TIM_2"/>
    <property type="match status" value="1"/>
</dbReference>
<evidence type="ECO:0000256" key="4">
    <source>
        <dbReference type="ARBA" id="ARBA00022490"/>
    </source>
</evidence>
<evidence type="ECO:0000256" key="8">
    <source>
        <dbReference type="RuleBase" id="RU363013"/>
    </source>
</evidence>
<keyword evidence="6 7" id="KW-0413">Isomerase</keyword>
<comment type="pathway">
    <text evidence="7 8">Carbohydrate biosynthesis; gluconeogenesis.</text>
</comment>
<comment type="similarity">
    <text evidence="2 7 8">Belongs to the triosephosphate isomerase family.</text>
</comment>
<dbReference type="GO" id="GO:0006094">
    <property type="term" value="P:gluconeogenesis"/>
    <property type="evidence" value="ECO:0007669"/>
    <property type="project" value="UniProtKB-UniRule"/>
</dbReference>
<dbReference type="PROSITE" id="PS00171">
    <property type="entry name" value="TIM_1"/>
    <property type="match status" value="1"/>
</dbReference>
<dbReference type="UniPathway" id="UPA00109">
    <property type="reaction ID" value="UER00189"/>
</dbReference>
<keyword evidence="5 7" id="KW-0324">Glycolysis</keyword>
<dbReference type="Pfam" id="PF00121">
    <property type="entry name" value="TIM"/>
    <property type="match status" value="1"/>
</dbReference>
<keyword evidence="10" id="KW-1185">Reference proteome</keyword>
<reference evidence="9" key="1">
    <citation type="submission" date="2021-02" db="EMBL/GenBank/DDBJ databases">
        <authorList>
            <person name="Cremers G."/>
            <person name="Picone N."/>
        </authorList>
    </citation>
    <scope>NUCLEOTIDE SEQUENCE</scope>
    <source>
        <strain evidence="9">PQ17</strain>
    </source>
</reference>
<evidence type="ECO:0000256" key="7">
    <source>
        <dbReference type="HAMAP-Rule" id="MF_00147"/>
    </source>
</evidence>
<dbReference type="RefSeq" id="WP_174582813.1">
    <property type="nucleotide sequence ID" value="NZ_CAJNOB010000004.1"/>
</dbReference>
<feature type="binding site" evidence="7">
    <location>
        <position position="215"/>
    </location>
    <ligand>
        <name>substrate</name>
    </ligand>
</feature>
<feature type="active site" description="Electrophile" evidence="7">
    <location>
        <position position="97"/>
    </location>
</feature>
<dbReference type="GO" id="GO:0046166">
    <property type="term" value="P:glyceraldehyde-3-phosphate biosynthetic process"/>
    <property type="evidence" value="ECO:0007669"/>
    <property type="project" value="TreeGrafter"/>
</dbReference>
<comment type="subunit">
    <text evidence="7 8">Homodimer.</text>
</comment>
<comment type="pathway">
    <text evidence="1 7 8">Carbohydrate degradation; glycolysis; D-glyceraldehyde 3-phosphate from glycerone phosphate: step 1/1.</text>
</comment>
<evidence type="ECO:0000256" key="2">
    <source>
        <dbReference type="ARBA" id="ARBA00007422"/>
    </source>
</evidence>
<protein>
    <recommendedName>
        <fullName evidence="7 8">Triosephosphate isomerase</fullName>
        <shortName evidence="7">TIM</shortName>
        <shortName evidence="7">TPI</shortName>
        <ecNumber evidence="7 8">5.3.1.1</ecNumber>
    </recommendedName>
    <alternativeName>
        <fullName evidence="7">Triose-phosphate isomerase</fullName>
    </alternativeName>
</protein>
<evidence type="ECO:0000256" key="1">
    <source>
        <dbReference type="ARBA" id="ARBA00004680"/>
    </source>
</evidence>
<dbReference type="InterPro" id="IPR035990">
    <property type="entry name" value="TIM_sf"/>
</dbReference>
<dbReference type="InterPro" id="IPR000652">
    <property type="entry name" value="Triosephosphate_isomerase"/>
</dbReference>
<comment type="function">
    <text evidence="7">Involved in the gluconeogenesis. Catalyzes stereospecifically the conversion of dihydroxyacetone phosphate (DHAP) to D-glyceraldehyde-3-phosphate (G3P).</text>
</comment>
<dbReference type="GO" id="GO:0019563">
    <property type="term" value="P:glycerol catabolic process"/>
    <property type="evidence" value="ECO:0007669"/>
    <property type="project" value="TreeGrafter"/>
</dbReference>
<evidence type="ECO:0000256" key="6">
    <source>
        <dbReference type="ARBA" id="ARBA00023235"/>
    </source>
</evidence>
<accession>A0A8J2BMI5</accession>
<sequence length="259" mass="28757">MYRKKIIAGNWKMNKTVAEARVLAQSILAELRDFNGAEVVLCPPFTALSEVSRILSEASNVYLGAQNLHPAPYGAFTGEISAPMLRELFCHYVIVGHSERRRYFCETDAFIREKIRAALASGLRPILCIGESWEERKAGRWKEVLAHQLQEDLAGVSDEELPDIVIAYEPVWAIGTGENASPTEIEEAHRFIRSFLSELVSPEASQKTRIQYGGSVRPEIARDIFLQPNVDGALVGGASLEARSFTTIVFESCAREKAS</sequence>
<comment type="caution">
    <text evidence="9">The sequence shown here is derived from an EMBL/GenBank/DDBJ whole genome shotgun (WGS) entry which is preliminary data.</text>
</comment>
<dbReference type="FunFam" id="3.20.20.70:FF:000016">
    <property type="entry name" value="Triosephosphate isomerase"/>
    <property type="match status" value="1"/>
</dbReference>
<dbReference type="InterPro" id="IPR022896">
    <property type="entry name" value="TrioseP_Isoase_bac/euk"/>
</dbReference>
<comment type="catalytic activity">
    <reaction evidence="7 8">
        <text>D-glyceraldehyde 3-phosphate = dihydroxyacetone phosphate</text>
        <dbReference type="Rhea" id="RHEA:18585"/>
        <dbReference type="ChEBI" id="CHEBI:57642"/>
        <dbReference type="ChEBI" id="CHEBI:59776"/>
        <dbReference type="EC" id="5.3.1.1"/>
    </reaction>
</comment>
<dbReference type="InterPro" id="IPR013785">
    <property type="entry name" value="Aldolase_TIM"/>
</dbReference>
<dbReference type="Gene3D" id="3.20.20.70">
    <property type="entry name" value="Aldolase class I"/>
    <property type="match status" value="1"/>
</dbReference>
<dbReference type="Proteomes" id="UP000663859">
    <property type="component" value="Unassembled WGS sequence"/>
</dbReference>
<evidence type="ECO:0000313" key="10">
    <source>
        <dbReference type="Proteomes" id="UP000663859"/>
    </source>
</evidence>
<comment type="subcellular location">
    <subcellularLocation>
        <location evidence="7 8">Cytoplasm</location>
    </subcellularLocation>
</comment>
<dbReference type="PANTHER" id="PTHR21139:SF42">
    <property type="entry name" value="TRIOSEPHOSPHATE ISOMERASE"/>
    <property type="match status" value="1"/>
</dbReference>
<keyword evidence="3 7" id="KW-0312">Gluconeogenesis</keyword>
<dbReference type="PANTHER" id="PTHR21139">
    <property type="entry name" value="TRIOSEPHOSPHATE ISOMERASE"/>
    <property type="match status" value="1"/>
</dbReference>
<dbReference type="HAMAP" id="MF_00147_B">
    <property type="entry name" value="TIM_B"/>
    <property type="match status" value="1"/>
</dbReference>
<keyword evidence="4 7" id="KW-0963">Cytoplasm</keyword>
<dbReference type="SUPFAM" id="SSF51351">
    <property type="entry name" value="Triosephosphate isomerase (TIM)"/>
    <property type="match status" value="1"/>
</dbReference>
<feature type="binding site" evidence="7">
    <location>
        <begin position="236"/>
        <end position="237"/>
    </location>
    <ligand>
        <name>substrate</name>
    </ligand>
</feature>
<feature type="active site" description="Proton acceptor" evidence="7">
    <location>
        <position position="169"/>
    </location>
</feature>
<name>A0A8J2BMI5_9BACT</name>
<organism evidence="9 10">
    <name type="scientific">Candidatus Methylacidithermus pantelleriae</name>
    <dbReference type="NCBI Taxonomy" id="2744239"/>
    <lineage>
        <taxon>Bacteria</taxon>
        <taxon>Pseudomonadati</taxon>
        <taxon>Verrucomicrobiota</taxon>
        <taxon>Methylacidiphilae</taxon>
        <taxon>Methylacidiphilales</taxon>
        <taxon>Methylacidiphilaceae</taxon>
        <taxon>Candidatus Methylacidithermus</taxon>
    </lineage>
</organism>
<dbReference type="NCBIfam" id="TIGR00419">
    <property type="entry name" value="tim"/>
    <property type="match status" value="1"/>
</dbReference>
<feature type="binding site" evidence="7">
    <location>
        <begin position="10"/>
        <end position="12"/>
    </location>
    <ligand>
        <name>substrate</name>
    </ligand>
</feature>
<evidence type="ECO:0000256" key="3">
    <source>
        <dbReference type="ARBA" id="ARBA00022432"/>
    </source>
</evidence>
<dbReference type="UniPathway" id="UPA00138"/>
<dbReference type="AlphaFoldDB" id="A0A8J2BMI5"/>